<accession>A0A229W017</accession>
<dbReference type="AlphaFoldDB" id="A0A229W017"/>
<keyword evidence="2" id="KW-1185">Reference proteome</keyword>
<name>A0A229W017_9BIFI</name>
<protein>
    <submittedName>
        <fullName evidence="1">Uncharacterized protein</fullName>
    </submittedName>
</protein>
<dbReference type="InterPro" id="IPR046733">
    <property type="entry name" value="DUF6625"/>
</dbReference>
<dbReference type="Proteomes" id="UP000215433">
    <property type="component" value="Unassembled WGS sequence"/>
</dbReference>
<dbReference type="EMBL" id="NEWD01000005">
    <property type="protein sequence ID" value="OXN01198.1"/>
    <property type="molecule type" value="Genomic_DNA"/>
</dbReference>
<dbReference type="RefSeq" id="WP_093959787.1">
    <property type="nucleotide sequence ID" value="NZ_NEWD01000005.1"/>
</dbReference>
<comment type="caution">
    <text evidence="1">The sequence shown here is derived from an EMBL/GenBank/DDBJ whole genome shotgun (WGS) entry which is preliminary data.</text>
</comment>
<reference evidence="1 2" key="1">
    <citation type="submission" date="2017-05" db="EMBL/GenBank/DDBJ databases">
        <title>Bifidobacterium vansinderenii sp. nov.</title>
        <authorList>
            <person name="Lugli G.A."/>
            <person name="Duranti S."/>
            <person name="Mangifesta M."/>
        </authorList>
    </citation>
    <scope>NUCLEOTIDE SEQUENCE [LARGE SCALE GENOMIC DNA]</scope>
    <source>
        <strain evidence="1 2">Tam10B</strain>
    </source>
</reference>
<evidence type="ECO:0000313" key="2">
    <source>
        <dbReference type="Proteomes" id="UP000215433"/>
    </source>
</evidence>
<proteinExistence type="predicted"/>
<evidence type="ECO:0000313" key="1">
    <source>
        <dbReference type="EMBL" id="OXN01198.1"/>
    </source>
</evidence>
<gene>
    <name evidence="1" type="ORF">Tam10B_0596</name>
</gene>
<dbReference type="OrthoDB" id="1910631at2"/>
<sequence length="330" mass="39515">MEQQRLCAFILPYYGKLPNYFQVFLNSCGANPEYDWLVFTDDHTEFDYPSNVHVHYETFADMQKRVSNRFDFPVALKAPYKMCDLRPMYGYILEEYLKDYRFWGYCDCDLIFGKLSHFITEQMLNDYDKIFVVGHLSMMRNTEENNKRFMLDLDGKPLYRTVLQSERAFTFDESYLPTNINRIFTSHGFPIFTQDLSGNTYAKSSIFQLTHFDSTLGVFMTEQPLRAVYTWDDGVLKRSYLRLGEFATRELMYMHFQRRHMDVRIDPANTTTFKILPGSFEPLEVDEITRQNFRSIRWKRPEEQIKHRMSIIKGDAKFWRKKIIAKLLHR</sequence>
<dbReference type="Pfam" id="PF20330">
    <property type="entry name" value="DUF6625"/>
    <property type="match status" value="1"/>
</dbReference>
<organism evidence="1 2">
    <name type="scientific">Bifidobacterium vansinderenii</name>
    <dbReference type="NCBI Taxonomy" id="1984871"/>
    <lineage>
        <taxon>Bacteria</taxon>
        <taxon>Bacillati</taxon>
        <taxon>Actinomycetota</taxon>
        <taxon>Actinomycetes</taxon>
        <taxon>Bifidobacteriales</taxon>
        <taxon>Bifidobacteriaceae</taxon>
        <taxon>Bifidobacterium</taxon>
    </lineage>
</organism>